<protein>
    <submittedName>
        <fullName evidence="1">Uncharacterized protein</fullName>
    </submittedName>
</protein>
<comment type="caution">
    <text evidence="1">The sequence shown here is derived from an EMBL/GenBank/DDBJ whole genome shotgun (WGS) entry which is preliminary data.</text>
</comment>
<evidence type="ECO:0000313" key="2">
    <source>
        <dbReference type="Proteomes" id="UP000218784"/>
    </source>
</evidence>
<dbReference type="RefSeq" id="WP_096612921.1">
    <property type="nucleotide sequence ID" value="NZ_NWVD01000005.1"/>
</dbReference>
<organism evidence="1 2">
    <name type="scientific">Sphingomonas ginsenosidimutans</name>
    <dbReference type="NCBI Taxonomy" id="862134"/>
    <lineage>
        <taxon>Bacteria</taxon>
        <taxon>Pseudomonadati</taxon>
        <taxon>Pseudomonadota</taxon>
        <taxon>Alphaproteobacteria</taxon>
        <taxon>Sphingomonadales</taxon>
        <taxon>Sphingomonadaceae</taxon>
        <taxon>Sphingomonas</taxon>
    </lineage>
</organism>
<dbReference type="EMBL" id="NWVD01000005">
    <property type="protein sequence ID" value="PCG08529.1"/>
    <property type="molecule type" value="Genomic_DNA"/>
</dbReference>
<accession>A0A2A4HXA4</accession>
<gene>
    <name evidence="1" type="ORF">COA17_12710</name>
</gene>
<dbReference type="Proteomes" id="UP000218784">
    <property type="component" value="Unassembled WGS sequence"/>
</dbReference>
<name>A0A2A4HXA4_9SPHN</name>
<sequence length="288" mass="31473">MPEPITPPPAAGQVWSFRTRPFTTFSPPHTGRYGAFKIIGVADDMLGVAVLSGVWRTPPAAMDVVGAPVLHEHRFAFRGKPAVFGARPEELDAPGQLDALAFVADQPVSEEEETFFATLTGFGRGAGFGELSNVDIIVEGEWRWANDRDALAAELDQEEEREEAQREAAAQRFKTRLSTLSWAQLAAETPLARWQPSPAFPPPAFIDGARAMLRAARAELAAMGEKPRKPAVRAVLKRTVEWFNDADDAAGGVIGTDEREDIVAALVDIAYAARQPALVDDIDTWRQW</sequence>
<proteinExistence type="predicted"/>
<dbReference type="AlphaFoldDB" id="A0A2A4HXA4"/>
<keyword evidence="2" id="KW-1185">Reference proteome</keyword>
<evidence type="ECO:0000313" key="1">
    <source>
        <dbReference type="EMBL" id="PCG08529.1"/>
    </source>
</evidence>
<reference evidence="1 2" key="1">
    <citation type="submission" date="2017-09" db="EMBL/GenBank/DDBJ databases">
        <title>Sphingomonas ginsenosidimutans KACC 14949, whole genome shotgun sequence.</title>
        <authorList>
            <person name="Feng G."/>
            <person name="Zhu H."/>
        </authorList>
    </citation>
    <scope>NUCLEOTIDE SEQUENCE [LARGE SCALE GENOMIC DNA]</scope>
    <source>
        <strain evidence="1 2">KACC 14949</strain>
    </source>
</reference>